<keyword evidence="2" id="KW-1185">Reference proteome</keyword>
<comment type="caution">
    <text evidence="1">The sequence shown here is derived from an EMBL/GenBank/DDBJ whole genome shotgun (WGS) entry which is preliminary data.</text>
</comment>
<gene>
    <name evidence="1" type="ORF">MJG53_007890</name>
</gene>
<protein>
    <submittedName>
        <fullName evidence="1">Uncharacterized protein</fullName>
    </submittedName>
</protein>
<evidence type="ECO:0000313" key="1">
    <source>
        <dbReference type="EMBL" id="KAI4584611.1"/>
    </source>
</evidence>
<proteinExistence type="predicted"/>
<organism evidence="1 2">
    <name type="scientific">Ovis ammon polii x Ovis aries</name>
    <dbReference type="NCBI Taxonomy" id="2918886"/>
    <lineage>
        <taxon>Eukaryota</taxon>
        <taxon>Metazoa</taxon>
        <taxon>Chordata</taxon>
        <taxon>Craniata</taxon>
        <taxon>Vertebrata</taxon>
        <taxon>Euteleostomi</taxon>
        <taxon>Mammalia</taxon>
        <taxon>Eutheria</taxon>
        <taxon>Laurasiatheria</taxon>
        <taxon>Artiodactyla</taxon>
        <taxon>Ruminantia</taxon>
        <taxon>Pecora</taxon>
        <taxon>Bovidae</taxon>
        <taxon>Caprinae</taxon>
        <taxon>Ovis</taxon>
    </lineage>
</organism>
<dbReference type="EMBL" id="CM043031">
    <property type="protein sequence ID" value="KAI4584611.1"/>
    <property type="molecule type" value="Genomic_DNA"/>
</dbReference>
<name>A0ACB9V3Y0_9CETA</name>
<dbReference type="Proteomes" id="UP001057279">
    <property type="component" value="Linkage Group LG06"/>
</dbReference>
<evidence type="ECO:0000313" key="2">
    <source>
        <dbReference type="Proteomes" id="UP001057279"/>
    </source>
</evidence>
<sequence>MILVSHVTRKKPLDGERVLLHIQRTVTDQSVKAFAEHCPELQCVGFMGCSVTSKGVIHLTKSCDLFSFFVNVVIGDILSGSRRTMGVVVIVAPDFVIVIHRITLLDNLIAFACRFKQAFSLAVSVKHLSQDFMAFPHIFEFCECRECVEVIAKEGQNLKELYLVSCKITDYAPPLIALPAFVSPAMQRIFLKGIESKLCASFLPGTATLFRRYPIKVTFESTKGSSLTLPFQLHCPVKALLFQCSLKQTHEYAMAPGQCQRGRDERELLPHLSGLRALSLAGAGGGGRCLAWFVSPGSPGPARGGSPRYQVTSATASVLPKSSGNFLSQLRGDCCLKQTVVVTLPSVSQDFWYSLNRKTGQTGCRRVRKECYPYALKMCLCSSRGQNSWAHRALSPDRYRDFFMPAPCDLLPVWSIGTMAAVSLCRSARDDGLSGTCLPLTRTLVAGQPPDARP</sequence>
<reference evidence="1" key="1">
    <citation type="submission" date="2022-03" db="EMBL/GenBank/DDBJ databases">
        <title>Genomic analyses of argali, domestic sheep and their hybrids provide insights into chromosomal evolution, heterosis and genetic basis of agronomic traits.</title>
        <authorList>
            <person name="Li M."/>
        </authorList>
    </citation>
    <scope>NUCLEOTIDE SEQUENCE</scope>
    <source>
        <strain evidence="1">F1 hybrid</strain>
    </source>
</reference>
<accession>A0ACB9V3Y0</accession>